<evidence type="ECO:0000313" key="3">
    <source>
        <dbReference type="EMBL" id="CAF0979110.1"/>
    </source>
</evidence>
<organism evidence="3 6">
    <name type="scientific">Adineta ricciae</name>
    <name type="common">Rotifer</name>
    <dbReference type="NCBI Taxonomy" id="249248"/>
    <lineage>
        <taxon>Eukaryota</taxon>
        <taxon>Metazoa</taxon>
        <taxon>Spiralia</taxon>
        <taxon>Gnathifera</taxon>
        <taxon>Rotifera</taxon>
        <taxon>Eurotatoria</taxon>
        <taxon>Bdelloidea</taxon>
        <taxon>Adinetida</taxon>
        <taxon>Adinetidae</taxon>
        <taxon>Adineta</taxon>
    </lineage>
</organism>
<sequence length="162" mass="18930">MSAMAKHWYFLLLFVLLSVEVEGKPAATKVNINREINRLLNITDMEKKFDSLLQSLVVNDPTLSAFKSEIMKFINTFFSFKSLRPQIVEIYRDLYTSSDITGLIKFYSSSLGKKFLEKETEAAVRFNQLVQKKLQAQMPQIMNWFQQMFYRNLANNQTTYGN</sequence>
<evidence type="ECO:0000313" key="6">
    <source>
        <dbReference type="Proteomes" id="UP000663852"/>
    </source>
</evidence>
<dbReference type="Proteomes" id="UP000663828">
    <property type="component" value="Unassembled WGS sequence"/>
</dbReference>
<comment type="caution">
    <text evidence="3">The sequence shown here is derived from an EMBL/GenBank/DDBJ whole genome shotgun (WGS) entry which is preliminary data.</text>
</comment>
<evidence type="ECO:0000313" key="4">
    <source>
        <dbReference type="EMBL" id="CAF1035480.1"/>
    </source>
</evidence>
<name>A0A814F7H9_ADIRI</name>
<keyword evidence="5" id="KW-1185">Reference proteome</keyword>
<protein>
    <recommendedName>
        <fullName evidence="2">DUF2059 domain-containing protein</fullName>
    </recommendedName>
</protein>
<evidence type="ECO:0000259" key="2">
    <source>
        <dbReference type="Pfam" id="PF09832"/>
    </source>
</evidence>
<dbReference type="AlphaFoldDB" id="A0A814F7H9"/>
<dbReference type="Proteomes" id="UP000663852">
    <property type="component" value="Unassembled WGS sequence"/>
</dbReference>
<feature type="signal peptide" evidence="1">
    <location>
        <begin position="1"/>
        <end position="23"/>
    </location>
</feature>
<dbReference type="EMBL" id="CAJNOJ010000055">
    <property type="protein sequence ID" value="CAF0979110.1"/>
    <property type="molecule type" value="Genomic_DNA"/>
</dbReference>
<dbReference type="OrthoDB" id="10015205at2759"/>
<evidence type="ECO:0000256" key="1">
    <source>
        <dbReference type="SAM" id="SignalP"/>
    </source>
</evidence>
<keyword evidence="1" id="KW-0732">Signal</keyword>
<dbReference type="InterPro" id="IPR018637">
    <property type="entry name" value="DUF2059"/>
</dbReference>
<accession>A0A814F7H9</accession>
<reference evidence="3" key="1">
    <citation type="submission" date="2021-02" db="EMBL/GenBank/DDBJ databases">
        <authorList>
            <person name="Nowell W R."/>
        </authorList>
    </citation>
    <scope>NUCLEOTIDE SEQUENCE</scope>
</reference>
<dbReference type="Pfam" id="PF09832">
    <property type="entry name" value="DUF2059"/>
    <property type="match status" value="1"/>
</dbReference>
<evidence type="ECO:0000313" key="5">
    <source>
        <dbReference type="Proteomes" id="UP000663828"/>
    </source>
</evidence>
<feature type="domain" description="DUF2059" evidence="2">
    <location>
        <begin position="82"/>
        <end position="139"/>
    </location>
</feature>
<proteinExistence type="predicted"/>
<gene>
    <name evidence="3" type="ORF">EDS130_LOCUS13774</name>
    <name evidence="4" type="ORF">XAT740_LOCUS14980</name>
</gene>
<dbReference type="EMBL" id="CAJNOR010000914">
    <property type="protein sequence ID" value="CAF1035480.1"/>
    <property type="molecule type" value="Genomic_DNA"/>
</dbReference>
<feature type="chain" id="PRO_5035683995" description="DUF2059 domain-containing protein" evidence="1">
    <location>
        <begin position="24"/>
        <end position="162"/>
    </location>
</feature>